<evidence type="ECO:0000313" key="6">
    <source>
        <dbReference type="EMBL" id="EFR31923.1"/>
    </source>
</evidence>
<accession>E4KLP0</accession>
<dbReference type="InterPro" id="IPR004136">
    <property type="entry name" value="NMO"/>
</dbReference>
<evidence type="ECO:0000256" key="2">
    <source>
        <dbReference type="ARBA" id="ARBA00013457"/>
    </source>
</evidence>
<dbReference type="SUPFAM" id="SSF51412">
    <property type="entry name" value="Inosine monophosphate dehydrogenase (IMPDH)"/>
    <property type="match status" value="1"/>
</dbReference>
<dbReference type="eggNOG" id="COG2070">
    <property type="taxonomic scope" value="Bacteria"/>
</dbReference>
<dbReference type="InterPro" id="IPR013785">
    <property type="entry name" value="Aldolase_TIM"/>
</dbReference>
<dbReference type="GO" id="GO:0018580">
    <property type="term" value="F:nitronate monooxygenase activity"/>
    <property type="evidence" value="ECO:0007669"/>
    <property type="project" value="InterPro"/>
</dbReference>
<keyword evidence="7" id="KW-1185">Reference proteome</keyword>
<dbReference type="STRING" id="908337.HMPREF9257_0872"/>
<dbReference type="PANTHER" id="PTHR32332">
    <property type="entry name" value="2-NITROPROPANE DIOXYGENASE"/>
    <property type="match status" value="1"/>
</dbReference>
<dbReference type="OrthoDB" id="9778912at2"/>
<dbReference type="EMBL" id="AENN01000001">
    <property type="protein sequence ID" value="EFR31923.1"/>
    <property type="molecule type" value="Genomic_DNA"/>
</dbReference>
<sequence>MGRLTEMLGIQYPIFCGAMGGVSRPELVAAVSNAGGMGILATAGAKPEAVREDIRKIKELTDKPFGANVAIITGNADDIIPIFLEEGVKFFTTGAGNPVPYIKPIHDAGGIIFPVVPSGRVAKKMEDNGADGVVVEGTEAGGHVGTATTFTLCQQAVAAVDHIPVVCAGGIADGHGVAAAYALGADGVQVGTAFVASVEAPIHDNYKQAVVKANDTATVLSGSNSGAPMRIEKNAAAPKHIAMDKEEGMTFQKLEAYTIPSLVKAASTGDVENEIVTYGQIASIIKEVKPVKQIIEEMFAEANEVIDSLQSKKI</sequence>
<proteinExistence type="predicted"/>
<comment type="caution">
    <text evidence="6">The sequence shown here is derived from an EMBL/GenBank/DDBJ whole genome shotgun (WGS) entry which is preliminary data.</text>
</comment>
<protein>
    <recommendedName>
        <fullName evidence="2">Probable nitronate monooxygenase</fullName>
    </recommendedName>
</protein>
<organism evidence="6 7">
    <name type="scientific">Eremococcus coleocola ACS-139-V-Col8</name>
    <dbReference type="NCBI Taxonomy" id="908337"/>
    <lineage>
        <taxon>Bacteria</taxon>
        <taxon>Bacillati</taxon>
        <taxon>Bacillota</taxon>
        <taxon>Bacilli</taxon>
        <taxon>Lactobacillales</taxon>
        <taxon>Aerococcaceae</taxon>
        <taxon>Eremococcus</taxon>
    </lineage>
</organism>
<gene>
    <name evidence="6" type="ORF">HMPREF9257_0872</name>
</gene>
<reference evidence="6 7" key="1">
    <citation type="submission" date="2010-10" db="EMBL/GenBank/DDBJ databases">
        <authorList>
            <person name="Durkin A.S."/>
            <person name="Madupu R."/>
            <person name="Torralba M."/>
            <person name="Gillis M."/>
            <person name="Methe B."/>
            <person name="Sutton G."/>
            <person name="Nelson K.E."/>
        </authorList>
    </citation>
    <scope>NUCLEOTIDE SEQUENCE [LARGE SCALE GENOMIC DNA]</scope>
    <source>
        <strain evidence="6 7">ACS-139-V-Col8</strain>
    </source>
</reference>
<dbReference type="AlphaFoldDB" id="E4KLP0"/>
<dbReference type="Proteomes" id="UP000005990">
    <property type="component" value="Unassembled WGS sequence"/>
</dbReference>
<evidence type="ECO:0000256" key="4">
    <source>
        <dbReference type="ARBA" id="ARBA00022643"/>
    </source>
</evidence>
<evidence type="ECO:0000256" key="3">
    <source>
        <dbReference type="ARBA" id="ARBA00022630"/>
    </source>
</evidence>
<name>E4KLP0_9LACT</name>
<comment type="function">
    <text evidence="1">Nitronate monooxygenase that uses molecular oxygen to catalyze the oxidative denitrification of alkyl nitronates. Acts on propionate 3-nitronate (P3N), the presumed physiological substrate. Probably functions in the detoxification of P3N, a metabolic poison produced by plants and fungi as a defense mechanism.</text>
</comment>
<dbReference type="CDD" id="cd04730">
    <property type="entry name" value="NPD_like"/>
    <property type="match status" value="1"/>
</dbReference>
<dbReference type="RefSeq" id="WP_006417410.1">
    <property type="nucleotide sequence ID" value="NZ_AENN01000001.1"/>
</dbReference>
<keyword evidence="4" id="KW-0288">FMN</keyword>
<dbReference type="Gene3D" id="3.20.20.70">
    <property type="entry name" value="Aldolase class I"/>
    <property type="match status" value="1"/>
</dbReference>
<keyword evidence="3" id="KW-0285">Flavoprotein</keyword>
<evidence type="ECO:0000256" key="1">
    <source>
        <dbReference type="ARBA" id="ARBA00003535"/>
    </source>
</evidence>
<keyword evidence="5" id="KW-0560">Oxidoreductase</keyword>
<dbReference type="Pfam" id="PF03060">
    <property type="entry name" value="NMO"/>
    <property type="match status" value="2"/>
</dbReference>
<dbReference type="PANTHER" id="PTHR32332:SF20">
    <property type="entry name" value="2-NITROPROPANE DIOXYGENASE-LIKE PROTEIN"/>
    <property type="match status" value="1"/>
</dbReference>
<evidence type="ECO:0000313" key="7">
    <source>
        <dbReference type="Proteomes" id="UP000005990"/>
    </source>
</evidence>
<evidence type="ECO:0000256" key="5">
    <source>
        <dbReference type="ARBA" id="ARBA00023002"/>
    </source>
</evidence>